<evidence type="ECO:0000256" key="1">
    <source>
        <dbReference type="ARBA" id="ARBA00001946"/>
    </source>
</evidence>
<dbReference type="InterPro" id="IPR031167">
    <property type="entry name" value="G_OBG"/>
</dbReference>
<dbReference type="GO" id="GO:0000287">
    <property type="term" value="F:magnesium ion binding"/>
    <property type="evidence" value="ECO:0007669"/>
    <property type="project" value="InterPro"/>
</dbReference>
<reference evidence="13 14" key="1">
    <citation type="submission" date="2016-11" db="EMBL/GenBank/DDBJ databases">
        <authorList>
            <person name="Jaros S."/>
            <person name="Januszkiewicz K."/>
            <person name="Wedrychowicz H."/>
        </authorList>
    </citation>
    <scope>NUCLEOTIDE SEQUENCE [LARGE SCALE GENOMIC DNA]</scope>
    <source>
        <strain evidence="13 14">DSM 15692</strain>
    </source>
</reference>
<accession>A0A1M4TE01</accession>
<comment type="cofactor">
    <cofactor evidence="1 9">
        <name>Mg(2+)</name>
        <dbReference type="ChEBI" id="CHEBI:18420"/>
    </cofactor>
</comment>
<feature type="domain" description="Obg" evidence="12">
    <location>
        <begin position="1"/>
        <end position="158"/>
    </location>
</feature>
<evidence type="ECO:0000256" key="2">
    <source>
        <dbReference type="ARBA" id="ARBA00007699"/>
    </source>
</evidence>
<dbReference type="OrthoDB" id="9807318at2"/>
<protein>
    <recommendedName>
        <fullName evidence="9">GTPase Obg</fullName>
        <ecNumber evidence="9">3.6.5.-</ecNumber>
    </recommendedName>
    <alternativeName>
        <fullName evidence="9">GTP-binding protein Obg</fullName>
    </alternativeName>
</protein>
<dbReference type="InterPro" id="IPR027417">
    <property type="entry name" value="P-loop_NTPase"/>
</dbReference>
<comment type="subunit">
    <text evidence="9">Monomer.</text>
</comment>
<dbReference type="GO" id="GO:0042254">
    <property type="term" value="P:ribosome biogenesis"/>
    <property type="evidence" value="ECO:0007669"/>
    <property type="project" value="UniProtKB-UniRule"/>
</dbReference>
<comment type="subcellular location">
    <subcellularLocation>
        <location evidence="9">Cytoplasm</location>
    </subcellularLocation>
</comment>
<dbReference type="InterPro" id="IPR045086">
    <property type="entry name" value="OBG_GTPase"/>
</dbReference>
<evidence type="ECO:0000313" key="14">
    <source>
        <dbReference type="Proteomes" id="UP000184128"/>
    </source>
</evidence>
<dbReference type="STRING" id="1121025.SAMN02745249_00409"/>
<dbReference type="HAMAP" id="MF_01454">
    <property type="entry name" value="GTPase_Obg"/>
    <property type="match status" value="1"/>
</dbReference>
<keyword evidence="7 9" id="KW-0460">Magnesium</keyword>
<keyword evidence="6 9" id="KW-0378">Hydrolase</keyword>
<dbReference type="GO" id="GO:0003924">
    <property type="term" value="F:GTPase activity"/>
    <property type="evidence" value="ECO:0007669"/>
    <property type="project" value="UniProtKB-UniRule"/>
</dbReference>
<dbReference type="RefSeq" id="WP_073295540.1">
    <property type="nucleotide sequence ID" value="NZ_FQUF01000005.1"/>
</dbReference>
<dbReference type="EMBL" id="FQUF01000005">
    <property type="protein sequence ID" value="SHE42779.1"/>
    <property type="molecule type" value="Genomic_DNA"/>
</dbReference>
<dbReference type="CDD" id="cd01898">
    <property type="entry name" value="Obg"/>
    <property type="match status" value="1"/>
</dbReference>
<dbReference type="InterPro" id="IPR006073">
    <property type="entry name" value="GTP-bd"/>
</dbReference>
<keyword evidence="8 9" id="KW-0342">GTP-binding</keyword>
<feature type="domain" description="OCT" evidence="11">
    <location>
        <begin position="354"/>
        <end position="432"/>
    </location>
</feature>
<dbReference type="SUPFAM" id="SSF82051">
    <property type="entry name" value="Obg GTP-binding protein N-terminal domain"/>
    <property type="match status" value="1"/>
</dbReference>
<dbReference type="PROSITE" id="PS51710">
    <property type="entry name" value="G_OBG"/>
    <property type="match status" value="1"/>
</dbReference>
<feature type="binding site" evidence="9">
    <location>
        <position position="172"/>
    </location>
    <ligand>
        <name>Mg(2+)</name>
        <dbReference type="ChEBI" id="CHEBI:18420"/>
    </ligand>
</feature>
<dbReference type="InterPro" id="IPR014100">
    <property type="entry name" value="GTP-bd_Obg/CgtA"/>
</dbReference>
<dbReference type="PANTHER" id="PTHR11702">
    <property type="entry name" value="DEVELOPMENTALLY REGULATED GTP-BINDING PROTEIN-RELATED"/>
    <property type="match status" value="1"/>
</dbReference>
<name>A0A1M4TE01_9LACT</name>
<evidence type="ECO:0000256" key="5">
    <source>
        <dbReference type="ARBA" id="ARBA00022741"/>
    </source>
</evidence>
<dbReference type="InterPro" id="IPR006169">
    <property type="entry name" value="GTP1_OBG_dom"/>
</dbReference>
<keyword evidence="5 9" id="KW-0547">Nucleotide-binding</keyword>
<evidence type="ECO:0000259" key="12">
    <source>
        <dbReference type="PROSITE" id="PS51883"/>
    </source>
</evidence>
<comment type="similarity">
    <text evidence="2 9">Belongs to the TRAFAC class OBG-HflX-like GTPase superfamily. OBG GTPase family.</text>
</comment>
<keyword evidence="14" id="KW-1185">Reference proteome</keyword>
<feature type="binding site" evidence="9">
    <location>
        <position position="192"/>
    </location>
    <ligand>
        <name>Mg(2+)</name>
        <dbReference type="ChEBI" id="CHEBI:18420"/>
    </ligand>
</feature>
<evidence type="ECO:0000313" key="13">
    <source>
        <dbReference type="EMBL" id="SHE42779.1"/>
    </source>
</evidence>
<dbReference type="Pfam" id="PF01926">
    <property type="entry name" value="MMR_HSR1"/>
    <property type="match status" value="1"/>
</dbReference>
<evidence type="ECO:0000256" key="4">
    <source>
        <dbReference type="ARBA" id="ARBA00022723"/>
    </source>
</evidence>
<dbReference type="SUPFAM" id="SSF102741">
    <property type="entry name" value="Obg GTP-binding protein C-terminal domain"/>
    <property type="match status" value="1"/>
</dbReference>
<dbReference type="PIRSF" id="PIRSF002401">
    <property type="entry name" value="GTP_bd_Obg/CgtA"/>
    <property type="match status" value="1"/>
</dbReference>
<dbReference type="NCBIfam" id="NF008955">
    <property type="entry name" value="PRK12297.1"/>
    <property type="match status" value="1"/>
</dbReference>
<dbReference type="GO" id="GO:0005737">
    <property type="term" value="C:cytoplasm"/>
    <property type="evidence" value="ECO:0007669"/>
    <property type="project" value="UniProtKB-SubCell"/>
</dbReference>
<keyword evidence="4 9" id="KW-0479">Metal-binding</keyword>
<dbReference type="Gene3D" id="3.40.50.300">
    <property type="entry name" value="P-loop containing nucleotide triphosphate hydrolases"/>
    <property type="match status" value="1"/>
</dbReference>
<dbReference type="EC" id="3.6.5.-" evidence="9"/>
<comment type="function">
    <text evidence="9">An essential GTPase which binds GTP, GDP and possibly (p)ppGpp with moderate affinity, with high nucleotide exchange rates and a fairly low GTP hydrolysis rate. Plays a role in control of the cell cycle, stress response, ribosome biogenesis and in those bacteria that undergo differentiation, in morphogenesis control.</text>
</comment>
<gene>
    <name evidence="9" type="primary">obg</name>
    <name evidence="13" type="ORF">SAMN02745249_00409</name>
</gene>
<evidence type="ECO:0000256" key="3">
    <source>
        <dbReference type="ARBA" id="ARBA00022490"/>
    </source>
</evidence>
<evidence type="ECO:0000259" key="11">
    <source>
        <dbReference type="PROSITE" id="PS51881"/>
    </source>
</evidence>
<dbReference type="PROSITE" id="PS00905">
    <property type="entry name" value="GTP1_OBG"/>
    <property type="match status" value="1"/>
</dbReference>
<evidence type="ECO:0000256" key="7">
    <source>
        <dbReference type="ARBA" id="ARBA00022842"/>
    </source>
</evidence>
<dbReference type="NCBIfam" id="NF008956">
    <property type="entry name" value="PRK12299.1"/>
    <property type="match status" value="1"/>
</dbReference>
<feature type="binding site" evidence="9">
    <location>
        <begin position="282"/>
        <end position="285"/>
    </location>
    <ligand>
        <name>GTP</name>
        <dbReference type="ChEBI" id="CHEBI:37565"/>
    </ligand>
</feature>
<dbReference type="AlphaFoldDB" id="A0A1M4TE01"/>
<sequence length="432" mass="47787">MFVDQANIYIKAGDGGNGMVAFRREKYVPDGGPAGGDGGNGGDVVFVVDEGLHTLMDFRYNRHFKADKGQNGMSKGMHGRAAEDLFIPVPPGTVIKNEDTGAVLADLTEEGQKFIVAKGGRGGRGNSRFATSRNPAPNISENGEPGVELNLTLELKLLADVGLVGFPSVGKSTFLSVVTAAKPKIAAYPFTTLSPNIGVVELKDGRSFVIGDMPGIIEGAAEGVGLGLQFLRHIERTKVLLHVLDMSGVEGRDPFEDYQTIQAELRDHDPNILNKPQLIIANKMDMPDAEDHLTFFKEQMAELNGDYELFEVSTIKNQGIDPVLYRTIELVEDYETLEMEEETPIEMDSHVVYTHEEKEEPFKITRDPDGVWVLSGEEIERLFIMTNLDHEESMMRFSRQLRTMGVDEKLRERGAKDGDLVSLLDFTFEFVE</sequence>
<dbReference type="NCBIfam" id="TIGR03595">
    <property type="entry name" value="Obg_CgtA_exten"/>
    <property type="match status" value="1"/>
</dbReference>
<dbReference type="PANTHER" id="PTHR11702:SF31">
    <property type="entry name" value="MITOCHONDRIAL RIBOSOME-ASSOCIATED GTPASE 2"/>
    <property type="match status" value="1"/>
</dbReference>
<dbReference type="PRINTS" id="PR00326">
    <property type="entry name" value="GTP1OBG"/>
</dbReference>
<feature type="binding site" evidence="9">
    <location>
        <begin position="165"/>
        <end position="172"/>
    </location>
    <ligand>
        <name>GTP</name>
        <dbReference type="ChEBI" id="CHEBI:37565"/>
    </ligand>
</feature>
<dbReference type="InterPro" id="IPR015349">
    <property type="entry name" value="OCT_dom"/>
</dbReference>
<proteinExistence type="inferred from homology"/>
<dbReference type="Proteomes" id="UP000184128">
    <property type="component" value="Unassembled WGS sequence"/>
</dbReference>
<evidence type="ECO:0000256" key="8">
    <source>
        <dbReference type="ARBA" id="ARBA00023134"/>
    </source>
</evidence>
<evidence type="ECO:0000256" key="9">
    <source>
        <dbReference type="HAMAP-Rule" id="MF_01454"/>
    </source>
</evidence>
<dbReference type="GO" id="GO:0005525">
    <property type="term" value="F:GTP binding"/>
    <property type="evidence" value="ECO:0007669"/>
    <property type="project" value="UniProtKB-UniRule"/>
</dbReference>
<dbReference type="PROSITE" id="PS51881">
    <property type="entry name" value="OCT"/>
    <property type="match status" value="1"/>
</dbReference>
<feature type="binding site" evidence="9">
    <location>
        <begin position="212"/>
        <end position="215"/>
    </location>
    <ligand>
        <name>GTP</name>
        <dbReference type="ChEBI" id="CHEBI:37565"/>
    </ligand>
</feature>
<dbReference type="InterPro" id="IPR036726">
    <property type="entry name" value="GTP1_OBG_dom_sf"/>
</dbReference>
<dbReference type="PROSITE" id="PS51883">
    <property type="entry name" value="OBG"/>
    <property type="match status" value="1"/>
</dbReference>
<dbReference type="Gene3D" id="3.30.300.350">
    <property type="entry name" value="GTP-binding protein OBG, C-terminal domain"/>
    <property type="match status" value="1"/>
</dbReference>
<dbReference type="InterPro" id="IPR006074">
    <property type="entry name" value="GTP1-OBG_CS"/>
</dbReference>
<dbReference type="Pfam" id="PF01018">
    <property type="entry name" value="GTP1_OBG"/>
    <property type="match status" value="1"/>
</dbReference>
<keyword evidence="3 9" id="KW-0963">Cytoplasm</keyword>
<evidence type="ECO:0000256" key="6">
    <source>
        <dbReference type="ARBA" id="ARBA00022801"/>
    </source>
</evidence>
<dbReference type="Gene3D" id="2.70.210.12">
    <property type="entry name" value="GTP1/OBG domain"/>
    <property type="match status" value="1"/>
</dbReference>
<dbReference type="NCBIfam" id="TIGR02729">
    <property type="entry name" value="Obg_CgtA"/>
    <property type="match status" value="1"/>
</dbReference>
<organism evidence="13 14">
    <name type="scientific">Atopostipes suicloacalis DSM 15692</name>
    <dbReference type="NCBI Taxonomy" id="1121025"/>
    <lineage>
        <taxon>Bacteria</taxon>
        <taxon>Bacillati</taxon>
        <taxon>Bacillota</taxon>
        <taxon>Bacilli</taxon>
        <taxon>Lactobacillales</taxon>
        <taxon>Carnobacteriaceae</taxon>
        <taxon>Atopostipes</taxon>
    </lineage>
</organism>
<feature type="binding site" evidence="9">
    <location>
        <begin position="313"/>
        <end position="315"/>
    </location>
    <ligand>
        <name>GTP</name>
        <dbReference type="ChEBI" id="CHEBI:37565"/>
    </ligand>
</feature>
<dbReference type="FunFam" id="2.70.210.12:FF:000001">
    <property type="entry name" value="GTPase Obg"/>
    <property type="match status" value="1"/>
</dbReference>
<dbReference type="NCBIfam" id="NF008954">
    <property type="entry name" value="PRK12296.1"/>
    <property type="match status" value="1"/>
</dbReference>
<dbReference type="Pfam" id="PF09269">
    <property type="entry name" value="DUF1967"/>
    <property type="match status" value="1"/>
</dbReference>
<feature type="domain" description="OBG-type G" evidence="10">
    <location>
        <begin position="159"/>
        <end position="332"/>
    </location>
</feature>
<dbReference type="SUPFAM" id="SSF52540">
    <property type="entry name" value="P-loop containing nucleoside triphosphate hydrolases"/>
    <property type="match status" value="1"/>
</dbReference>
<dbReference type="InterPro" id="IPR036346">
    <property type="entry name" value="GTP-bd_prot_GTP1/OBG_C_sf"/>
</dbReference>
<evidence type="ECO:0000259" key="10">
    <source>
        <dbReference type="PROSITE" id="PS51710"/>
    </source>
</evidence>
<feature type="binding site" evidence="9">
    <location>
        <begin position="190"/>
        <end position="194"/>
    </location>
    <ligand>
        <name>GTP</name>
        <dbReference type="ChEBI" id="CHEBI:37565"/>
    </ligand>
</feature>